<name>A0A4U1FE34_MONMO</name>
<dbReference type="Pfam" id="PF15216">
    <property type="entry name" value="TSLP"/>
    <property type="match status" value="1"/>
</dbReference>
<evidence type="ECO:0000313" key="2">
    <source>
        <dbReference type="Proteomes" id="UP000308365"/>
    </source>
</evidence>
<dbReference type="AlphaFoldDB" id="A0A4U1FE34"/>
<dbReference type="GO" id="GO:0032733">
    <property type="term" value="P:positive regulation of interleukin-10 production"/>
    <property type="evidence" value="ECO:0007669"/>
    <property type="project" value="TreeGrafter"/>
</dbReference>
<dbReference type="GO" id="GO:0005125">
    <property type="term" value="F:cytokine activity"/>
    <property type="evidence" value="ECO:0007669"/>
    <property type="project" value="InterPro"/>
</dbReference>
<proteinExistence type="predicted"/>
<accession>A0A4U1FE34</accession>
<protein>
    <recommendedName>
        <fullName evidence="3">Thymic stromal lymphopoietin</fullName>
    </recommendedName>
</protein>
<dbReference type="FunFam" id="1.20.1250.90:FF:000001">
    <property type="entry name" value="Thymic stromal lymphopoietin"/>
    <property type="match status" value="1"/>
</dbReference>
<dbReference type="InterPro" id="IPR038329">
    <property type="entry name" value="TSLP_sf"/>
</dbReference>
<dbReference type="PANTHER" id="PTHR38003">
    <property type="entry name" value="THYMIC STROMAL LYMPHOPOIETIN"/>
    <property type="match status" value="1"/>
</dbReference>
<feature type="non-terminal residue" evidence="1">
    <location>
        <position position="1"/>
    </location>
</feature>
<dbReference type="GO" id="GO:0050729">
    <property type="term" value="P:positive regulation of inflammatory response"/>
    <property type="evidence" value="ECO:0007669"/>
    <property type="project" value="TreeGrafter"/>
</dbReference>
<dbReference type="GO" id="GO:0032754">
    <property type="term" value="P:positive regulation of interleukin-5 production"/>
    <property type="evidence" value="ECO:0007669"/>
    <property type="project" value="TreeGrafter"/>
</dbReference>
<dbReference type="Gene3D" id="1.20.1250.90">
    <property type="entry name" value="Thymic stromal lymphopoietin"/>
    <property type="match status" value="1"/>
</dbReference>
<evidence type="ECO:0008006" key="3">
    <source>
        <dbReference type="Google" id="ProtNLM"/>
    </source>
</evidence>
<gene>
    <name evidence="1" type="ORF">EI555_014058</name>
</gene>
<dbReference type="GO" id="GO:0032755">
    <property type="term" value="P:positive regulation of interleukin-6 production"/>
    <property type="evidence" value="ECO:0007669"/>
    <property type="project" value="TreeGrafter"/>
</dbReference>
<dbReference type="EMBL" id="RWIC01000183">
    <property type="protein sequence ID" value="TKC48031.1"/>
    <property type="molecule type" value="Genomic_DNA"/>
</dbReference>
<dbReference type="GO" id="GO:0005139">
    <property type="term" value="F:interleukin-7 receptor binding"/>
    <property type="evidence" value="ECO:0007669"/>
    <property type="project" value="TreeGrafter"/>
</dbReference>
<dbReference type="GO" id="GO:0032736">
    <property type="term" value="P:positive regulation of interleukin-13 production"/>
    <property type="evidence" value="ECO:0007669"/>
    <property type="project" value="TreeGrafter"/>
</dbReference>
<sequence>YPNPVKRSVSQDPVRLPNLQLPIRNTSRVIADESGFGIIPQDPEKLVPELRPQLTEIVQATQRGAKARRRGAGRTNCASVRASCALDSTLPRVLRCALRLPKRSPEERGCEGDRTVDFHIQARIKGLGQRQKEEVFFRKIFILQLVELVLTYNFTDCDFKNIKDIYQDVIHPELNVYINGTKSIRFNKFVYCEDAPDCLIKIEHFTFKPIYGCASLAKETFAKQTNATLSLGCSGYSGIQINNTQTMKKRRKREVKTDKCLEQVSYLIELWRRFSRIS</sequence>
<evidence type="ECO:0000313" key="1">
    <source>
        <dbReference type="EMBL" id="TKC48031.1"/>
    </source>
</evidence>
<organism evidence="1 2">
    <name type="scientific">Monodon monoceros</name>
    <name type="common">Narwhal</name>
    <name type="synonym">Ceratodon monodon</name>
    <dbReference type="NCBI Taxonomy" id="40151"/>
    <lineage>
        <taxon>Eukaryota</taxon>
        <taxon>Metazoa</taxon>
        <taxon>Chordata</taxon>
        <taxon>Craniata</taxon>
        <taxon>Vertebrata</taxon>
        <taxon>Euteleostomi</taxon>
        <taxon>Mammalia</taxon>
        <taxon>Eutheria</taxon>
        <taxon>Laurasiatheria</taxon>
        <taxon>Artiodactyla</taxon>
        <taxon>Whippomorpha</taxon>
        <taxon>Cetacea</taxon>
        <taxon>Odontoceti</taxon>
        <taxon>Monodontidae</taxon>
        <taxon>Monodon</taxon>
    </lineage>
</organism>
<dbReference type="PANTHER" id="PTHR38003:SF1">
    <property type="entry name" value="THYMIC STROMAL LYMPHOPOIETIN"/>
    <property type="match status" value="1"/>
</dbReference>
<dbReference type="Proteomes" id="UP000308365">
    <property type="component" value="Unassembled WGS sequence"/>
</dbReference>
<dbReference type="GO" id="GO:0032722">
    <property type="term" value="P:positive regulation of chemokine production"/>
    <property type="evidence" value="ECO:0007669"/>
    <property type="project" value="TreeGrafter"/>
</dbReference>
<dbReference type="InterPro" id="IPR029189">
    <property type="entry name" value="TSLP"/>
</dbReference>
<dbReference type="GO" id="GO:0005576">
    <property type="term" value="C:extracellular region"/>
    <property type="evidence" value="ECO:0007669"/>
    <property type="project" value="TreeGrafter"/>
</dbReference>
<comment type="caution">
    <text evidence="1">The sequence shown here is derived from an EMBL/GenBank/DDBJ whole genome shotgun (WGS) entry which is preliminary data.</text>
</comment>
<dbReference type="GO" id="GO:0061844">
    <property type="term" value="P:antimicrobial humoral immune response mediated by antimicrobial peptide"/>
    <property type="evidence" value="ECO:0007669"/>
    <property type="project" value="TreeGrafter"/>
</dbReference>
<reference evidence="2" key="1">
    <citation type="journal article" date="2019" name="IScience">
        <title>Narwhal Genome Reveals Long-Term Low Genetic Diversity despite Current Large Abundance Size.</title>
        <authorList>
            <person name="Westbury M.V."/>
            <person name="Petersen B."/>
            <person name="Garde E."/>
            <person name="Heide-Jorgensen M.P."/>
            <person name="Lorenzen E.D."/>
        </authorList>
    </citation>
    <scope>NUCLEOTIDE SEQUENCE [LARGE SCALE GENOMIC DNA]</scope>
</reference>
<dbReference type="GO" id="GO:0001961">
    <property type="term" value="P:positive regulation of cytokine-mediated signaling pathway"/>
    <property type="evidence" value="ECO:0007669"/>
    <property type="project" value="TreeGrafter"/>
</dbReference>